<proteinExistence type="predicted"/>
<dbReference type="Proteomes" id="UP000183071">
    <property type="component" value="Unassembled WGS sequence"/>
</dbReference>
<comment type="caution">
    <text evidence="2">The sequence shown here is derived from an EMBL/GenBank/DDBJ whole genome shotgun (WGS) entry which is preliminary data.</text>
</comment>
<dbReference type="EMBL" id="FNUE01000002">
    <property type="protein sequence ID" value="SEE45755.1"/>
    <property type="molecule type" value="Genomic_DNA"/>
</dbReference>
<dbReference type="SUPFAM" id="SSF53474">
    <property type="entry name" value="alpha/beta-Hydrolases"/>
    <property type="match status" value="1"/>
</dbReference>
<sequence>MNSFFNQPKFESNLAIPKAFKLAIKALSLISTQLTLKITSSLFAKPIVFATPKRELGMLQSSQVKKLQIQGTSKNINVLSYGFSDKKVLLAHGWSGRSTQLYMIANYLLEQGYMVISFDAPAHGSSSGKSTNLIEYIEAVKAIHYEYGPFDAAVGHSFGGMVLMNVQAECSAFKCLVTVGAADKVSKIFYNFANNIGLDNSFGKKFIARFEKKLNIQLDDKATSIVAKKITIPALIVHDVLDGDVSVSCATSIRQSLQKGALLITQGLGHTKILRNKEIALRIVNFIKQHT</sequence>
<name>A0A1H5IZQ9_9FLAO</name>
<organism evidence="2 3">
    <name type="scientific">Polaribacter dokdonensis DSW-5</name>
    <dbReference type="NCBI Taxonomy" id="1300348"/>
    <lineage>
        <taxon>Bacteria</taxon>
        <taxon>Pseudomonadati</taxon>
        <taxon>Bacteroidota</taxon>
        <taxon>Flavobacteriia</taxon>
        <taxon>Flavobacteriales</taxon>
        <taxon>Flavobacteriaceae</taxon>
    </lineage>
</organism>
<reference evidence="2 3" key="1">
    <citation type="submission" date="2016-10" db="EMBL/GenBank/DDBJ databases">
        <authorList>
            <person name="Varghese N."/>
            <person name="Submissions S."/>
        </authorList>
    </citation>
    <scope>NUCLEOTIDE SEQUENCE [LARGE SCALE GENOMIC DNA]</scope>
    <source>
        <strain evidence="2 3">DSW-5</strain>
    </source>
</reference>
<dbReference type="GO" id="GO:0016787">
    <property type="term" value="F:hydrolase activity"/>
    <property type="evidence" value="ECO:0007669"/>
    <property type="project" value="UniProtKB-KW"/>
</dbReference>
<dbReference type="Pfam" id="PF00561">
    <property type="entry name" value="Abhydrolase_1"/>
    <property type="match status" value="1"/>
</dbReference>
<evidence type="ECO:0000259" key="1">
    <source>
        <dbReference type="Pfam" id="PF00561"/>
    </source>
</evidence>
<dbReference type="RefSeq" id="WP_053974550.1">
    <property type="nucleotide sequence ID" value="NZ_FNUE01000002.1"/>
</dbReference>
<evidence type="ECO:0000313" key="3">
    <source>
        <dbReference type="Proteomes" id="UP000183071"/>
    </source>
</evidence>
<feature type="domain" description="AB hydrolase-1" evidence="1">
    <location>
        <begin position="88"/>
        <end position="187"/>
    </location>
</feature>
<dbReference type="InterPro" id="IPR000073">
    <property type="entry name" value="AB_hydrolase_1"/>
</dbReference>
<accession>A0A1H5IZQ9</accession>
<evidence type="ECO:0000313" key="2">
    <source>
        <dbReference type="EMBL" id="SEE45755.1"/>
    </source>
</evidence>
<gene>
    <name evidence="2" type="ORF">SAMN05444353_1781</name>
</gene>
<dbReference type="InterPro" id="IPR029058">
    <property type="entry name" value="AB_hydrolase_fold"/>
</dbReference>
<keyword evidence="3" id="KW-1185">Reference proteome</keyword>
<protein>
    <submittedName>
        <fullName evidence="2">Alpha/beta hydrolase family protein</fullName>
    </submittedName>
</protein>
<dbReference type="Gene3D" id="3.40.50.1820">
    <property type="entry name" value="alpha/beta hydrolase"/>
    <property type="match status" value="1"/>
</dbReference>
<keyword evidence="2" id="KW-0378">Hydrolase</keyword>